<reference evidence="1 2" key="1">
    <citation type="submission" date="2024-03" db="EMBL/GenBank/DDBJ databases">
        <title>Complete genome sequence of the green alga Chloropicon roscoffensis RCC1871.</title>
        <authorList>
            <person name="Lemieux C."/>
            <person name="Pombert J.-F."/>
            <person name="Otis C."/>
            <person name="Turmel M."/>
        </authorList>
    </citation>
    <scope>NUCLEOTIDE SEQUENCE [LARGE SCALE GENOMIC DNA]</scope>
    <source>
        <strain evidence="1 2">RCC1871</strain>
    </source>
</reference>
<evidence type="ECO:0000313" key="2">
    <source>
        <dbReference type="Proteomes" id="UP001472866"/>
    </source>
</evidence>
<dbReference type="NCBIfam" id="TIGR01571">
    <property type="entry name" value="A_thal_Cys_rich"/>
    <property type="match status" value="1"/>
</dbReference>
<dbReference type="AlphaFoldDB" id="A0AAX4PLD6"/>
<sequence>MATVINTGAQNNQMDLWKATLCGCFDDCGSCCLTLFCPCCTYGKNVEATTGTGCFVPCITFWCLQMWAPFVIPCVLSSNRQTIRQVYNLPAQPCDDCCTYCFCMACALCQEARELNLRDASSANPAINKLRQGTQMVVVTQAPQVVAAPAAASAPAAGEPAPVFKV</sequence>
<gene>
    <name evidence="1" type="ORF">HKI87_16g82810</name>
</gene>
<protein>
    <submittedName>
        <fullName evidence="1">Uncharacterized protein</fullName>
    </submittedName>
</protein>
<dbReference type="Pfam" id="PF04749">
    <property type="entry name" value="PLAC8"/>
    <property type="match status" value="1"/>
</dbReference>
<name>A0AAX4PLD6_9CHLO</name>
<evidence type="ECO:0000313" key="1">
    <source>
        <dbReference type="EMBL" id="WZN66711.1"/>
    </source>
</evidence>
<dbReference type="Proteomes" id="UP001472866">
    <property type="component" value="Chromosome 16"/>
</dbReference>
<proteinExistence type="predicted"/>
<dbReference type="InterPro" id="IPR006461">
    <property type="entry name" value="PLAC_motif_containing"/>
</dbReference>
<accession>A0AAX4PLD6</accession>
<dbReference type="EMBL" id="CP151516">
    <property type="protein sequence ID" value="WZN66711.1"/>
    <property type="molecule type" value="Genomic_DNA"/>
</dbReference>
<dbReference type="PANTHER" id="PTHR15907">
    <property type="entry name" value="DUF614 FAMILY PROTEIN-RELATED"/>
    <property type="match status" value="1"/>
</dbReference>
<keyword evidence="2" id="KW-1185">Reference proteome</keyword>
<organism evidence="1 2">
    <name type="scientific">Chloropicon roscoffensis</name>
    <dbReference type="NCBI Taxonomy" id="1461544"/>
    <lineage>
        <taxon>Eukaryota</taxon>
        <taxon>Viridiplantae</taxon>
        <taxon>Chlorophyta</taxon>
        <taxon>Chloropicophyceae</taxon>
        <taxon>Chloropicales</taxon>
        <taxon>Chloropicaceae</taxon>
        <taxon>Chloropicon</taxon>
    </lineage>
</organism>